<dbReference type="PROSITE" id="PS50059">
    <property type="entry name" value="FKBP_PPIASE"/>
    <property type="match status" value="1"/>
</dbReference>
<dbReference type="PANTHER" id="PTHR43811:SF19">
    <property type="entry name" value="39 KDA FK506-BINDING NUCLEAR PROTEIN"/>
    <property type="match status" value="1"/>
</dbReference>
<keyword evidence="5 6" id="KW-0413">Isomerase</keyword>
<feature type="chain" id="PRO_5047333832" description="peptidylprolyl isomerase" evidence="7">
    <location>
        <begin position="29"/>
        <end position="325"/>
    </location>
</feature>
<evidence type="ECO:0000256" key="1">
    <source>
        <dbReference type="ARBA" id="ARBA00000971"/>
    </source>
</evidence>
<evidence type="ECO:0000259" key="8">
    <source>
        <dbReference type="PROSITE" id="PS50059"/>
    </source>
</evidence>
<evidence type="ECO:0000256" key="3">
    <source>
        <dbReference type="ARBA" id="ARBA00013194"/>
    </source>
</evidence>
<evidence type="ECO:0000256" key="6">
    <source>
        <dbReference type="PROSITE-ProRule" id="PRU00277"/>
    </source>
</evidence>
<protein>
    <recommendedName>
        <fullName evidence="3 6">peptidylprolyl isomerase</fullName>
        <ecNumber evidence="3 6">5.2.1.8</ecNumber>
    </recommendedName>
</protein>
<sequence>MSPGSPGTRPWRAARSFAAFSAVLAASAACSSGAAAFPAISGEVGEVPSVDFSEAPGFDGVERLVVTEGTGDEVTGNDLVVSHQAVYEWRSDGTAQEAYSSYGGDPLFLPLPSLSDTVPEAVEALDDAAVGARLALAYPPSHPPVAQEREIEREDGGASTLVVYDVLDRYPAGEVVDQEDEEMRFDGDGELPDVHVVQGRRPQITVPRDSAPDEPTTTVLIEGDGEPAEAGASVVTQYRGVTWEEGTEFDSTWEYGATPAHFTLDRASVIEGWRQGLEGVRAGSRVLLTVPPDLAYGSEGNSAVDVAPDRTLVYVIDVLDVIPPS</sequence>
<feature type="domain" description="PPIase FKBP-type" evidence="8">
    <location>
        <begin position="231"/>
        <end position="322"/>
    </location>
</feature>
<feature type="signal peptide" evidence="7">
    <location>
        <begin position="1"/>
        <end position="28"/>
    </location>
</feature>
<evidence type="ECO:0000313" key="9">
    <source>
        <dbReference type="EMBL" id="MDA2811080.1"/>
    </source>
</evidence>
<dbReference type="InterPro" id="IPR046357">
    <property type="entry name" value="PPIase_dom_sf"/>
</dbReference>
<keyword evidence="4 6" id="KW-0697">Rotamase</keyword>
<name>A0ABT4U2C5_9ACTN</name>
<dbReference type="Pfam" id="PF00254">
    <property type="entry name" value="FKBP_C"/>
    <property type="match status" value="1"/>
</dbReference>
<comment type="caution">
    <text evidence="9">The sequence shown here is derived from an EMBL/GenBank/DDBJ whole genome shotgun (WGS) entry which is preliminary data.</text>
</comment>
<keyword evidence="7" id="KW-0732">Signal</keyword>
<evidence type="ECO:0000256" key="4">
    <source>
        <dbReference type="ARBA" id="ARBA00023110"/>
    </source>
</evidence>
<dbReference type="EMBL" id="JAQFWQ010000023">
    <property type="protein sequence ID" value="MDA2811080.1"/>
    <property type="molecule type" value="Genomic_DNA"/>
</dbReference>
<accession>A0ABT4U2C5</accession>
<evidence type="ECO:0000313" key="10">
    <source>
        <dbReference type="Proteomes" id="UP001527866"/>
    </source>
</evidence>
<dbReference type="RefSeq" id="WP_270685545.1">
    <property type="nucleotide sequence ID" value="NZ_JAQFWQ010000023.1"/>
</dbReference>
<dbReference type="Gene3D" id="3.10.50.40">
    <property type="match status" value="1"/>
</dbReference>
<evidence type="ECO:0000256" key="7">
    <source>
        <dbReference type="SAM" id="SignalP"/>
    </source>
</evidence>
<gene>
    <name evidence="9" type="ORF">O4J56_10570</name>
</gene>
<dbReference type="GO" id="GO:0003755">
    <property type="term" value="F:peptidyl-prolyl cis-trans isomerase activity"/>
    <property type="evidence" value="ECO:0007669"/>
    <property type="project" value="UniProtKB-EC"/>
</dbReference>
<evidence type="ECO:0000256" key="5">
    <source>
        <dbReference type="ARBA" id="ARBA00023235"/>
    </source>
</evidence>
<comment type="catalytic activity">
    <reaction evidence="1 6">
        <text>[protein]-peptidylproline (omega=180) = [protein]-peptidylproline (omega=0)</text>
        <dbReference type="Rhea" id="RHEA:16237"/>
        <dbReference type="Rhea" id="RHEA-COMP:10747"/>
        <dbReference type="Rhea" id="RHEA-COMP:10748"/>
        <dbReference type="ChEBI" id="CHEBI:83833"/>
        <dbReference type="ChEBI" id="CHEBI:83834"/>
        <dbReference type="EC" id="5.2.1.8"/>
    </reaction>
</comment>
<reference evidence="9 10" key="1">
    <citation type="submission" date="2023-01" db="EMBL/GenBank/DDBJ databases">
        <title>Draft genome sequence of Nocardiopsis sp. RSe5-2 isolated from halophytes.</title>
        <authorList>
            <person name="Duangmal K."/>
            <person name="Chantavorakit T."/>
        </authorList>
    </citation>
    <scope>NUCLEOTIDE SEQUENCE [LARGE SCALE GENOMIC DNA]</scope>
    <source>
        <strain evidence="9 10">RSe5-2</strain>
    </source>
</reference>
<dbReference type="InterPro" id="IPR001179">
    <property type="entry name" value="PPIase_FKBP_dom"/>
</dbReference>
<dbReference type="Proteomes" id="UP001527866">
    <property type="component" value="Unassembled WGS sequence"/>
</dbReference>
<dbReference type="PANTHER" id="PTHR43811">
    <property type="entry name" value="FKBP-TYPE PEPTIDYL-PROLYL CIS-TRANS ISOMERASE FKPA"/>
    <property type="match status" value="1"/>
</dbReference>
<evidence type="ECO:0000256" key="2">
    <source>
        <dbReference type="ARBA" id="ARBA00006577"/>
    </source>
</evidence>
<keyword evidence="10" id="KW-1185">Reference proteome</keyword>
<proteinExistence type="inferred from homology"/>
<dbReference type="SUPFAM" id="SSF54534">
    <property type="entry name" value="FKBP-like"/>
    <property type="match status" value="1"/>
</dbReference>
<comment type="similarity">
    <text evidence="2">Belongs to the FKBP-type PPIase family.</text>
</comment>
<dbReference type="EC" id="5.2.1.8" evidence="3 6"/>
<organism evidence="9 10">
    <name type="scientific">Nocardiopsis endophytica</name>
    <dbReference type="NCBI Taxonomy" id="3018445"/>
    <lineage>
        <taxon>Bacteria</taxon>
        <taxon>Bacillati</taxon>
        <taxon>Actinomycetota</taxon>
        <taxon>Actinomycetes</taxon>
        <taxon>Streptosporangiales</taxon>
        <taxon>Nocardiopsidaceae</taxon>
        <taxon>Nocardiopsis</taxon>
    </lineage>
</organism>